<keyword evidence="7" id="KW-0732">Signal</keyword>
<evidence type="ECO:0000256" key="2">
    <source>
        <dbReference type="ARBA" id="ARBA00022525"/>
    </source>
</evidence>
<dbReference type="GO" id="GO:0005615">
    <property type="term" value="C:extracellular space"/>
    <property type="evidence" value="ECO:0007669"/>
    <property type="project" value="TreeGrafter"/>
</dbReference>
<dbReference type="PANTHER" id="PTHR10083">
    <property type="entry name" value="KUNITZ-TYPE PROTEASE INHIBITOR-RELATED"/>
    <property type="match status" value="1"/>
</dbReference>
<dbReference type="Pfam" id="PF00014">
    <property type="entry name" value="Kunitz_BPTI"/>
    <property type="match status" value="1"/>
</dbReference>
<keyword evidence="5" id="KW-0722">Serine protease inhibitor</keyword>
<evidence type="ECO:0000256" key="7">
    <source>
        <dbReference type="SAM" id="SignalP"/>
    </source>
</evidence>
<reference evidence="9" key="1">
    <citation type="journal article" date="2017" name="Front. Cell. Infect. Microbiol.">
        <title>The Distinct Transcriptional Response of the Midgut of Amblyomma sculptum and Amblyomma aureolatum Ticks to Rickettsia rickettsii Correlates to Their Differences in Susceptibility to Infection.</title>
        <authorList>
            <person name="Martins L.A."/>
            <person name="Galletti M.F.B.M."/>
            <person name="Ribeiro J.M."/>
            <person name="Fujita A."/>
            <person name="Costa F.B."/>
            <person name="Labruna M.B."/>
            <person name="Daffre S."/>
            <person name="Fogaca A.C."/>
        </authorList>
    </citation>
    <scope>NUCLEOTIDE SEQUENCE</scope>
</reference>
<dbReference type="InterPro" id="IPR002223">
    <property type="entry name" value="Kunitz_BPTI"/>
</dbReference>
<dbReference type="PRINTS" id="PR00759">
    <property type="entry name" value="BASICPTASE"/>
</dbReference>
<feature type="chain" id="PRO_5009115985" evidence="7">
    <location>
        <begin position="24"/>
        <end position="107"/>
    </location>
</feature>
<dbReference type="Gene3D" id="4.10.410.10">
    <property type="entry name" value="Pancreatic trypsin inhibitor Kunitz domain"/>
    <property type="match status" value="1"/>
</dbReference>
<evidence type="ECO:0000256" key="5">
    <source>
        <dbReference type="ARBA" id="ARBA00022900"/>
    </source>
</evidence>
<accession>A0A1E1X2H9</accession>
<protein>
    <submittedName>
        <fullName evidence="9">Putative tick kunitz 85</fullName>
    </submittedName>
</protein>
<evidence type="ECO:0000256" key="6">
    <source>
        <dbReference type="ARBA" id="ARBA00023157"/>
    </source>
</evidence>
<dbReference type="PROSITE" id="PS50279">
    <property type="entry name" value="BPTI_KUNITZ_2"/>
    <property type="match status" value="1"/>
</dbReference>
<comment type="subcellular location">
    <subcellularLocation>
        <location evidence="1">Secreted</location>
    </subcellularLocation>
</comment>
<dbReference type="EMBL" id="GFAC01005937">
    <property type="protein sequence ID" value="JAT93251.1"/>
    <property type="molecule type" value="mRNA"/>
</dbReference>
<keyword evidence="3" id="KW-0646">Protease inhibitor</keyword>
<organism evidence="9">
    <name type="scientific">Amblyomma aureolatum</name>
    <dbReference type="NCBI Taxonomy" id="187763"/>
    <lineage>
        <taxon>Eukaryota</taxon>
        <taxon>Metazoa</taxon>
        <taxon>Ecdysozoa</taxon>
        <taxon>Arthropoda</taxon>
        <taxon>Chelicerata</taxon>
        <taxon>Arachnida</taxon>
        <taxon>Acari</taxon>
        <taxon>Parasitiformes</taxon>
        <taxon>Ixodida</taxon>
        <taxon>Ixodoidea</taxon>
        <taxon>Ixodidae</taxon>
        <taxon>Amblyomminae</taxon>
        <taxon>Amblyomma</taxon>
    </lineage>
</organism>
<dbReference type="AlphaFoldDB" id="A0A1E1X2H9"/>
<feature type="signal peptide" evidence="7">
    <location>
        <begin position="1"/>
        <end position="23"/>
    </location>
</feature>
<dbReference type="GO" id="GO:0004867">
    <property type="term" value="F:serine-type endopeptidase inhibitor activity"/>
    <property type="evidence" value="ECO:0007669"/>
    <property type="project" value="UniProtKB-KW"/>
</dbReference>
<proteinExistence type="evidence at transcript level"/>
<keyword evidence="6" id="KW-1015">Disulfide bond</keyword>
<evidence type="ECO:0000256" key="4">
    <source>
        <dbReference type="ARBA" id="ARBA00022737"/>
    </source>
</evidence>
<keyword evidence="4" id="KW-0677">Repeat</keyword>
<dbReference type="InterPro" id="IPR050098">
    <property type="entry name" value="TFPI/VKTCI-like"/>
</dbReference>
<dbReference type="CDD" id="cd00109">
    <property type="entry name" value="Kunitz-type"/>
    <property type="match status" value="1"/>
</dbReference>
<evidence type="ECO:0000256" key="1">
    <source>
        <dbReference type="ARBA" id="ARBA00004613"/>
    </source>
</evidence>
<dbReference type="InterPro" id="IPR020901">
    <property type="entry name" value="Prtase_inh_Kunz-CS"/>
</dbReference>
<feature type="domain" description="BPTI/Kunitz inhibitor" evidence="8">
    <location>
        <begin position="30"/>
        <end position="80"/>
    </location>
</feature>
<evidence type="ECO:0000313" key="9">
    <source>
        <dbReference type="EMBL" id="JAT93251.1"/>
    </source>
</evidence>
<dbReference type="SMART" id="SM00131">
    <property type="entry name" value="KU"/>
    <property type="match status" value="1"/>
</dbReference>
<dbReference type="SUPFAM" id="SSF57362">
    <property type="entry name" value="BPTI-like"/>
    <property type="match status" value="1"/>
</dbReference>
<evidence type="ECO:0000256" key="3">
    <source>
        <dbReference type="ARBA" id="ARBA00022690"/>
    </source>
</evidence>
<evidence type="ECO:0000259" key="8">
    <source>
        <dbReference type="PROSITE" id="PS50279"/>
    </source>
</evidence>
<sequence>MGKMVKVKACLLLLVFCLVLTRAENPKKLCKYGKDTGPCKASILSWFYSTKRGFCSAFIYGGCGGNENNFPTCEECMKTCSPKSFSTWKQRCRKLTKEAKKKYGPRG</sequence>
<dbReference type="PANTHER" id="PTHR10083:SF374">
    <property type="entry name" value="BPTI_KUNITZ INHIBITOR DOMAIN-CONTAINING PROTEIN"/>
    <property type="match status" value="1"/>
</dbReference>
<keyword evidence="2" id="KW-0964">Secreted</keyword>
<name>A0A1E1X2H9_9ACAR</name>
<dbReference type="FunFam" id="4.10.410.10:FF:000020">
    <property type="entry name" value="Collagen, type VI, alpha 3"/>
    <property type="match status" value="1"/>
</dbReference>
<dbReference type="InterPro" id="IPR036880">
    <property type="entry name" value="Kunitz_BPTI_sf"/>
</dbReference>
<dbReference type="PROSITE" id="PS00280">
    <property type="entry name" value="BPTI_KUNITZ_1"/>
    <property type="match status" value="1"/>
</dbReference>